<dbReference type="Pfam" id="PF00348">
    <property type="entry name" value="polyprenyl_synt"/>
    <property type="match status" value="1"/>
</dbReference>
<proteinExistence type="inferred from homology"/>
<keyword evidence="3" id="KW-1185">Reference proteome</keyword>
<dbReference type="RefSeq" id="WP_091247165.1">
    <property type="nucleotide sequence ID" value="NZ_FMCU01000008.1"/>
</dbReference>
<evidence type="ECO:0000313" key="3">
    <source>
        <dbReference type="Proteomes" id="UP000198797"/>
    </source>
</evidence>
<evidence type="ECO:0000256" key="1">
    <source>
        <dbReference type="RuleBase" id="RU004466"/>
    </source>
</evidence>
<gene>
    <name evidence="2" type="ORF">GA0070216_108131</name>
</gene>
<dbReference type="InterPro" id="IPR000092">
    <property type="entry name" value="Polyprenyl_synt"/>
</dbReference>
<comment type="similarity">
    <text evidence="1">Belongs to the FPP/GGPP synthase family.</text>
</comment>
<accession>A0A1C4Z459</accession>
<dbReference type="STRING" id="121616.GA0070216_108131"/>
<dbReference type="InterPro" id="IPR008949">
    <property type="entry name" value="Isoprenoid_synthase_dom_sf"/>
</dbReference>
<evidence type="ECO:0000313" key="2">
    <source>
        <dbReference type="EMBL" id="SCF27696.1"/>
    </source>
</evidence>
<sequence>MLTFPEFKAEMDDSQARVVQRCLAELTSLGMSRQGLDFVRDLPGYPRTPYYTTLWVRNPRVRADLGAGVSIHAVGVKLIDDLIDDDQPLSPRDQIFGVQLLSVGTTLLASQQRPVEVLRTLEDDYRDIWRQEIVEVSAPRPTTVESWIAAARIKAGVMLANYAAVNCLAGGVPEMVTAAREFGEALGVLYMIGDDAVDFDEIGERDGNLAHLVASGAADLADVAAAIDEWRDRAVAAVRQGDPVCDLVPFFDHFAAKLKGLISRPAVIA</sequence>
<protein>
    <submittedName>
        <fullName evidence="2">Polyprenyl synthetase</fullName>
    </submittedName>
</protein>
<dbReference type="EMBL" id="FMCU01000008">
    <property type="protein sequence ID" value="SCF27696.1"/>
    <property type="molecule type" value="Genomic_DNA"/>
</dbReference>
<dbReference type="Gene3D" id="1.10.600.10">
    <property type="entry name" value="Farnesyl Diphosphate Synthase"/>
    <property type="match status" value="1"/>
</dbReference>
<dbReference type="Proteomes" id="UP000198797">
    <property type="component" value="Unassembled WGS sequence"/>
</dbReference>
<organism evidence="2 3">
    <name type="scientific">Micromonospora matsumotoense</name>
    <dbReference type="NCBI Taxonomy" id="121616"/>
    <lineage>
        <taxon>Bacteria</taxon>
        <taxon>Bacillati</taxon>
        <taxon>Actinomycetota</taxon>
        <taxon>Actinomycetes</taxon>
        <taxon>Micromonosporales</taxon>
        <taxon>Micromonosporaceae</taxon>
        <taxon>Micromonospora</taxon>
    </lineage>
</organism>
<dbReference type="OrthoDB" id="3348421at2"/>
<reference evidence="3" key="1">
    <citation type="submission" date="2016-06" db="EMBL/GenBank/DDBJ databases">
        <authorList>
            <person name="Varghese N."/>
            <person name="Submissions Spin"/>
        </authorList>
    </citation>
    <scope>NUCLEOTIDE SEQUENCE [LARGE SCALE GENOMIC DNA]</scope>
    <source>
        <strain evidence="3">DSM 44100</strain>
    </source>
</reference>
<dbReference type="AlphaFoldDB" id="A0A1C4Z459"/>
<keyword evidence="1" id="KW-0808">Transferase</keyword>
<dbReference type="SUPFAM" id="SSF48576">
    <property type="entry name" value="Terpenoid synthases"/>
    <property type="match status" value="1"/>
</dbReference>
<name>A0A1C4Z459_9ACTN</name>